<evidence type="ECO:0000313" key="2">
    <source>
        <dbReference type="EMBL" id="BBZ09157.1"/>
    </source>
</evidence>
<feature type="compositionally biased region" description="Low complexity" evidence="1">
    <location>
        <begin position="141"/>
        <end position="155"/>
    </location>
</feature>
<feature type="region of interest" description="Disordered" evidence="1">
    <location>
        <begin position="123"/>
        <end position="199"/>
    </location>
</feature>
<feature type="region of interest" description="Disordered" evidence="1">
    <location>
        <begin position="73"/>
        <end position="102"/>
    </location>
</feature>
<organism evidence="2 3">
    <name type="scientific">Mycolicibacterium doricum</name>
    <dbReference type="NCBI Taxonomy" id="126673"/>
    <lineage>
        <taxon>Bacteria</taxon>
        <taxon>Bacillati</taxon>
        <taxon>Actinomycetota</taxon>
        <taxon>Actinomycetes</taxon>
        <taxon>Mycobacteriales</taxon>
        <taxon>Mycobacteriaceae</taxon>
        <taxon>Mycolicibacterium</taxon>
    </lineage>
</organism>
<dbReference type="Gene3D" id="1.20.1290.10">
    <property type="entry name" value="AhpD-like"/>
    <property type="match status" value="1"/>
</dbReference>
<dbReference type="SUPFAM" id="SSF69118">
    <property type="entry name" value="AhpD-like"/>
    <property type="match status" value="1"/>
</dbReference>
<proteinExistence type="predicted"/>
<gene>
    <name evidence="2" type="ORF">MDOR_33260</name>
</gene>
<name>A0A7I7VWD8_9MYCO</name>
<evidence type="ECO:0000256" key="1">
    <source>
        <dbReference type="SAM" id="MobiDB-lite"/>
    </source>
</evidence>
<dbReference type="InterPro" id="IPR029032">
    <property type="entry name" value="AhpD-like"/>
</dbReference>
<dbReference type="EMBL" id="AP022605">
    <property type="protein sequence ID" value="BBZ09157.1"/>
    <property type="molecule type" value="Genomic_DNA"/>
</dbReference>
<sequence>MGGGNTFGRLWSREGLSRRDRSLATIGILINGLTEDEIAEVIYRQRRRRIADAKLGIEWRGADVRGCVGSDLRPVTTTAPPSPASIPSTARPVPPNSSPRFLTHLERRRLRSQYHFREDCWNNAGTDARLPSRQAPRFKGPSSSASCPPTSPTASLLRRPLMNPPERIPNVIRSWRTSPRRCSGSPTNWPTSASIARPH</sequence>
<feature type="compositionally biased region" description="Polar residues" evidence="1">
    <location>
        <begin position="184"/>
        <end position="199"/>
    </location>
</feature>
<protein>
    <submittedName>
        <fullName evidence="2">Uncharacterized protein</fullName>
    </submittedName>
</protein>
<evidence type="ECO:0000313" key="3">
    <source>
        <dbReference type="Proteomes" id="UP000467201"/>
    </source>
</evidence>
<dbReference type="AlphaFoldDB" id="A0A7I7VWD8"/>
<accession>A0A7I7VWD8</accession>
<reference evidence="2 3" key="1">
    <citation type="journal article" date="2019" name="Emerg. Microbes Infect.">
        <title>Comprehensive subspecies identification of 175 nontuberculous mycobacteria species based on 7547 genomic profiles.</title>
        <authorList>
            <person name="Matsumoto Y."/>
            <person name="Kinjo T."/>
            <person name="Motooka D."/>
            <person name="Nabeya D."/>
            <person name="Jung N."/>
            <person name="Uechi K."/>
            <person name="Horii T."/>
            <person name="Iida T."/>
            <person name="Fujita J."/>
            <person name="Nakamura S."/>
        </authorList>
    </citation>
    <scope>NUCLEOTIDE SEQUENCE [LARGE SCALE GENOMIC DNA]</scope>
    <source>
        <strain evidence="2 3">JCM 12405</strain>
    </source>
</reference>
<dbReference type="Proteomes" id="UP000467201">
    <property type="component" value="Chromosome"/>
</dbReference>
<dbReference type="KEGG" id="mdr:MDOR_33260"/>